<sequence>MKSKKDAPNKAIISYSNKNLNNLASIPNNVPVEKIDLSGNPITDFTGMKVFPALHILDCTNTRIISFNNFPNQEGIKAFICKKTPLCSYQLIYLMSAIVFGQSLESVNGININQATKLNASSMTAKIRPFLVKGWIIQNLDPVRIVQTQTRQRKTFYFKTDQNNGPSVDSPRDEAEQDTSNIDLDLDDQDDQDVYLEDDSEYDLELSMNSNNNNDFTDDNNNNTNESNGSINENESKSEIRSESEAKTEDEIDEKLRERFMKLQETILFEMKRPDIIPTVIKGGRVTVLSSFPSRPSTSLSSRQSLDLHPRSQTTLKNYSTSSKEGNKKP</sequence>
<feature type="compositionally biased region" description="Polar residues" evidence="1">
    <location>
        <begin position="311"/>
        <end position="324"/>
    </location>
</feature>
<dbReference type="InterPro" id="IPR032675">
    <property type="entry name" value="LRR_dom_sf"/>
</dbReference>
<keyword evidence="3" id="KW-1185">Reference proteome</keyword>
<feature type="region of interest" description="Disordered" evidence="1">
    <location>
        <begin position="290"/>
        <end position="330"/>
    </location>
</feature>
<dbReference type="Gene3D" id="3.80.10.10">
    <property type="entry name" value="Ribonuclease Inhibitor"/>
    <property type="match status" value="1"/>
</dbReference>
<accession>A0ABR2KL02</accession>
<feature type="compositionally biased region" description="Low complexity" evidence="1">
    <location>
        <begin position="205"/>
        <end position="233"/>
    </location>
</feature>
<protein>
    <recommendedName>
        <fullName evidence="4">Leucine Rich Repeat family protein</fullName>
    </recommendedName>
</protein>
<feature type="compositionally biased region" description="Basic and acidic residues" evidence="1">
    <location>
        <begin position="234"/>
        <end position="252"/>
    </location>
</feature>
<dbReference type="Proteomes" id="UP001470230">
    <property type="component" value="Unassembled WGS sequence"/>
</dbReference>
<dbReference type="EMBL" id="JAPFFF010000004">
    <property type="protein sequence ID" value="KAK8891817.1"/>
    <property type="molecule type" value="Genomic_DNA"/>
</dbReference>
<reference evidence="2 3" key="1">
    <citation type="submission" date="2024-04" db="EMBL/GenBank/DDBJ databases">
        <title>Tritrichomonas musculus Genome.</title>
        <authorList>
            <person name="Alves-Ferreira E."/>
            <person name="Grigg M."/>
            <person name="Lorenzi H."/>
            <person name="Galac M."/>
        </authorList>
    </citation>
    <scope>NUCLEOTIDE SEQUENCE [LARGE SCALE GENOMIC DNA]</scope>
    <source>
        <strain evidence="2 3">EAF2021</strain>
    </source>
</reference>
<evidence type="ECO:0000313" key="3">
    <source>
        <dbReference type="Proteomes" id="UP001470230"/>
    </source>
</evidence>
<dbReference type="SUPFAM" id="SSF52058">
    <property type="entry name" value="L domain-like"/>
    <property type="match status" value="1"/>
</dbReference>
<name>A0ABR2KL02_9EUKA</name>
<organism evidence="2 3">
    <name type="scientific">Tritrichomonas musculus</name>
    <dbReference type="NCBI Taxonomy" id="1915356"/>
    <lineage>
        <taxon>Eukaryota</taxon>
        <taxon>Metamonada</taxon>
        <taxon>Parabasalia</taxon>
        <taxon>Tritrichomonadida</taxon>
        <taxon>Tritrichomonadidae</taxon>
        <taxon>Tritrichomonas</taxon>
    </lineage>
</organism>
<evidence type="ECO:0000313" key="2">
    <source>
        <dbReference type="EMBL" id="KAK8891817.1"/>
    </source>
</evidence>
<feature type="compositionally biased region" description="Low complexity" evidence="1">
    <location>
        <begin position="290"/>
        <end position="307"/>
    </location>
</feature>
<evidence type="ECO:0000256" key="1">
    <source>
        <dbReference type="SAM" id="MobiDB-lite"/>
    </source>
</evidence>
<feature type="region of interest" description="Disordered" evidence="1">
    <location>
        <begin position="205"/>
        <end position="252"/>
    </location>
</feature>
<proteinExistence type="predicted"/>
<gene>
    <name evidence="2" type="ORF">M9Y10_029039</name>
</gene>
<comment type="caution">
    <text evidence="2">The sequence shown here is derived from an EMBL/GenBank/DDBJ whole genome shotgun (WGS) entry which is preliminary data.</text>
</comment>
<feature type="region of interest" description="Disordered" evidence="1">
    <location>
        <begin position="156"/>
        <end position="191"/>
    </location>
</feature>
<evidence type="ECO:0008006" key="4">
    <source>
        <dbReference type="Google" id="ProtNLM"/>
    </source>
</evidence>